<sequence>MIDLQSSPSSIGDEAGTVSRSVGGGCCRHLLWSEEAAARAAARSARRALAPARMPPAAASSSTWRRISRTRRWELECSSGEKVGLLMGRYSGKSRPDLNRTPHALHSVLGPAGPCRHCGVSSDPHASRRPSPADGRDGAASATTSAAMVSTEGNASIFESHSNSSSSSGPWPPPTAANSNPCKNHPQEREKKFSAHIANATSAAAIGETRQLPRGQRRHSSWRPRRRRARQAPPPPPGSRLPLRPPPWSPPPSRHRDKEMEFFIRLLEHF</sequence>
<dbReference type="eggNOG" id="ENOG502R3XX">
    <property type="taxonomic scope" value="Eukaryota"/>
</dbReference>
<feature type="compositionally biased region" description="Low complexity" evidence="1">
    <location>
        <begin position="156"/>
        <end position="169"/>
    </location>
</feature>
<proteinExistence type="predicted"/>
<feature type="compositionally biased region" description="Basic residues" evidence="1">
    <location>
        <begin position="215"/>
        <end position="230"/>
    </location>
</feature>
<reference evidence="2" key="2">
    <citation type="submission" date="2018-08" db="UniProtKB">
        <authorList>
            <consortium name="EnsemblPlants"/>
        </authorList>
    </citation>
    <scope>IDENTIFICATION</scope>
    <source>
        <strain evidence="2">Yugu1</strain>
    </source>
</reference>
<accession>K4ADR8</accession>
<protein>
    <submittedName>
        <fullName evidence="2">Uncharacterized protein</fullName>
    </submittedName>
</protein>
<evidence type="ECO:0000313" key="3">
    <source>
        <dbReference type="Proteomes" id="UP000004995"/>
    </source>
</evidence>
<feature type="compositionally biased region" description="Pro residues" evidence="1">
    <location>
        <begin position="232"/>
        <end position="252"/>
    </location>
</feature>
<dbReference type="InParanoid" id="K4ADR8"/>
<name>K4ADR8_SETIT</name>
<reference evidence="3" key="1">
    <citation type="journal article" date="2012" name="Nat. Biotechnol.">
        <title>Reference genome sequence of the model plant Setaria.</title>
        <authorList>
            <person name="Bennetzen J.L."/>
            <person name="Schmutz J."/>
            <person name="Wang H."/>
            <person name="Percifield R."/>
            <person name="Hawkins J."/>
            <person name="Pontaroli A.C."/>
            <person name="Estep M."/>
            <person name="Feng L."/>
            <person name="Vaughn J.N."/>
            <person name="Grimwood J."/>
            <person name="Jenkins J."/>
            <person name="Barry K."/>
            <person name="Lindquist E."/>
            <person name="Hellsten U."/>
            <person name="Deshpande S."/>
            <person name="Wang X."/>
            <person name="Wu X."/>
            <person name="Mitros T."/>
            <person name="Triplett J."/>
            <person name="Yang X."/>
            <person name="Ye C.Y."/>
            <person name="Mauro-Herrera M."/>
            <person name="Wang L."/>
            <person name="Li P."/>
            <person name="Sharma M."/>
            <person name="Sharma R."/>
            <person name="Ronald P.C."/>
            <person name="Panaud O."/>
            <person name="Kellogg E.A."/>
            <person name="Brutnell T.P."/>
            <person name="Doust A.N."/>
            <person name="Tuskan G.A."/>
            <person name="Rokhsar D."/>
            <person name="Devos K.M."/>
        </authorList>
    </citation>
    <scope>NUCLEOTIDE SEQUENCE [LARGE SCALE GENOMIC DNA]</scope>
    <source>
        <strain evidence="3">cv. Yugu1</strain>
    </source>
</reference>
<feature type="region of interest" description="Disordered" evidence="1">
    <location>
        <begin position="119"/>
        <end position="256"/>
    </location>
</feature>
<dbReference type="AlphaFoldDB" id="K4ADR8"/>
<dbReference type="EMBL" id="AGNK02006129">
    <property type="status" value="NOT_ANNOTATED_CDS"/>
    <property type="molecule type" value="Genomic_DNA"/>
</dbReference>
<dbReference type="Proteomes" id="UP000004995">
    <property type="component" value="Unassembled WGS sequence"/>
</dbReference>
<evidence type="ECO:0000313" key="2">
    <source>
        <dbReference type="EnsemblPlants" id="KQK92610"/>
    </source>
</evidence>
<organism evidence="2 3">
    <name type="scientific">Setaria italica</name>
    <name type="common">Foxtail millet</name>
    <name type="synonym">Panicum italicum</name>
    <dbReference type="NCBI Taxonomy" id="4555"/>
    <lineage>
        <taxon>Eukaryota</taxon>
        <taxon>Viridiplantae</taxon>
        <taxon>Streptophyta</taxon>
        <taxon>Embryophyta</taxon>
        <taxon>Tracheophyta</taxon>
        <taxon>Spermatophyta</taxon>
        <taxon>Magnoliopsida</taxon>
        <taxon>Liliopsida</taxon>
        <taxon>Poales</taxon>
        <taxon>Poaceae</taxon>
        <taxon>PACMAD clade</taxon>
        <taxon>Panicoideae</taxon>
        <taxon>Panicodae</taxon>
        <taxon>Paniceae</taxon>
        <taxon>Cenchrinae</taxon>
        <taxon>Setaria</taxon>
    </lineage>
</organism>
<evidence type="ECO:0000256" key="1">
    <source>
        <dbReference type="SAM" id="MobiDB-lite"/>
    </source>
</evidence>
<dbReference type="HOGENOM" id="CLU_1032102_0_0_1"/>
<dbReference type="EnsemblPlants" id="KQK92610">
    <property type="protein sequence ID" value="KQK92610"/>
    <property type="gene ID" value="SETIT_037025mg"/>
</dbReference>
<feature type="compositionally biased region" description="Low complexity" evidence="1">
    <location>
        <begin position="195"/>
        <end position="206"/>
    </location>
</feature>
<dbReference type="Gramene" id="KQK92610">
    <property type="protein sequence ID" value="KQK92610"/>
    <property type="gene ID" value="SETIT_037025mg"/>
</dbReference>
<keyword evidence="3" id="KW-1185">Reference proteome</keyword>